<dbReference type="RefSeq" id="WP_036398254.1">
    <property type="nucleotide sequence ID" value="NZ_JAIENV010000024.1"/>
</dbReference>
<reference evidence="2 3" key="1">
    <citation type="submission" date="2018-09" db="EMBL/GenBank/DDBJ databases">
        <authorList>
            <person name="Tagini F."/>
        </authorList>
    </citation>
    <scope>NUCLEOTIDE SEQUENCE [LARGE SCALE GENOMIC DNA]</scope>
    <source>
        <strain evidence="2 3">MK142</strain>
    </source>
</reference>
<protein>
    <submittedName>
        <fullName evidence="2">Uncharacterized protein</fullName>
    </submittedName>
</protein>
<gene>
    <name evidence="2" type="ORF">LAUMK142_01126</name>
</gene>
<dbReference type="EMBL" id="UPHU01000001">
    <property type="protein sequence ID" value="VBA48111.1"/>
    <property type="molecule type" value="Genomic_DNA"/>
</dbReference>
<keyword evidence="1" id="KW-0732">Signal</keyword>
<evidence type="ECO:0000256" key="1">
    <source>
        <dbReference type="SAM" id="SignalP"/>
    </source>
</evidence>
<feature type="signal peptide" evidence="1">
    <location>
        <begin position="1"/>
        <end position="27"/>
    </location>
</feature>
<organism evidence="2 3">
    <name type="scientific">Mycobacterium pseudokansasii</name>
    <dbReference type="NCBI Taxonomy" id="2341080"/>
    <lineage>
        <taxon>Bacteria</taxon>
        <taxon>Bacillati</taxon>
        <taxon>Actinomycetota</taxon>
        <taxon>Actinomycetes</taxon>
        <taxon>Mycobacteriales</taxon>
        <taxon>Mycobacteriaceae</taxon>
        <taxon>Mycobacterium</taxon>
    </lineage>
</organism>
<keyword evidence="3" id="KW-1185">Reference proteome</keyword>
<feature type="chain" id="PRO_5019768611" evidence="1">
    <location>
        <begin position="28"/>
        <end position="222"/>
    </location>
</feature>
<dbReference type="Proteomes" id="UP000268285">
    <property type="component" value="Unassembled WGS sequence"/>
</dbReference>
<dbReference type="AlphaFoldDB" id="A0A498QJK3"/>
<dbReference type="PROSITE" id="PS51257">
    <property type="entry name" value="PROKAR_LIPOPROTEIN"/>
    <property type="match status" value="1"/>
</dbReference>
<name>A0A498QJK3_9MYCO</name>
<sequence length="222" mass="23812">MRSCCVRSVLVWLLVCFGSVFAPASSAAGSCHPAELFATDNAWVITGPDSEAAGQLHDDLEPFERQAVVTIAQTGAEVTGSTLVDGVFWSATLQQIAYERARQFHLCVVDEPTLHIAAEAMNRQFHQETALTFEYLPHGAPGADAILIAVPGIDIARFGDALMADSAARQRLLGGSITTADHTLLLVAANRDLDIARQLVEEAGGSWTAATIDYGRREFVQT</sequence>
<accession>A0A498QJK3</accession>
<proteinExistence type="predicted"/>
<evidence type="ECO:0000313" key="2">
    <source>
        <dbReference type="EMBL" id="VBA48111.1"/>
    </source>
</evidence>
<evidence type="ECO:0000313" key="3">
    <source>
        <dbReference type="Proteomes" id="UP000268285"/>
    </source>
</evidence>